<evidence type="ECO:0000313" key="8">
    <source>
        <dbReference type="Proteomes" id="UP000265427"/>
    </source>
</evidence>
<dbReference type="VEuPathDB" id="FungiDB:H257_12505"/>
<keyword evidence="3 4" id="KW-0505">Motor protein</keyword>
<keyword evidence="2 3" id="KW-0067">ATP-binding</keyword>
<evidence type="ECO:0000313" key="7">
    <source>
        <dbReference type="EMBL" id="RHY12747.1"/>
    </source>
</evidence>
<dbReference type="Pfam" id="PF13637">
    <property type="entry name" value="Ank_4"/>
    <property type="match status" value="2"/>
</dbReference>
<dbReference type="Gene3D" id="1.25.40.20">
    <property type="entry name" value="Ankyrin repeat-containing domain"/>
    <property type="match status" value="3"/>
</dbReference>
<dbReference type="PROSITE" id="PS50067">
    <property type="entry name" value="KINESIN_MOTOR_2"/>
    <property type="match status" value="1"/>
</dbReference>
<dbReference type="Gene3D" id="3.40.850.10">
    <property type="entry name" value="Kinesin motor domain"/>
    <property type="match status" value="2"/>
</dbReference>
<feature type="domain" description="Kinesin motor" evidence="6">
    <location>
        <begin position="467"/>
        <end position="772"/>
    </location>
</feature>
<dbReference type="InterPro" id="IPR036961">
    <property type="entry name" value="Kinesin_motor_dom_sf"/>
</dbReference>
<sequence length="943" mass="103830">MDSAARHGRVDMLAYLHAHTSEGWSVMAMNEAAGYGHLSCVQWLHANKDHNAALLKEGENDLENDAAKAVVLEELFGGDDEYDEPFDETAFTSELPYIPDLEFIDEEHFDRAHLDHDVVEDKVMLGPLDIAASKGQLAVVQWLHGAGYPCTTYAMDSAVGNGHLECFKWLAAHRVEGCTTLGMDVAAENGYLEIVRYLHEHRAEGCTYDAMNHAARNGHLDVVAFLHAYRREGCTTAAIDGAAENGHLEVVQWLFRHREEGCTTEAMDKAASKGHLDVVRWLHFDAHQQCTTCAMDCAAENGHLEVVQFLHEQRSEGCTTEAMDTAAFQGHLEVVQWLHAHRTEGCTEHAIDGAAENGHLAVRCTVHAIDRAAGNGYLATVQWLVEHRDEGFTGAAYEQADDYGYNNVIQYLTSLQEAEDALEDEDIRPSDIWLYLVYSYDIERINMGPDTSLASSAPPTTSSSSCAIRVVVRVRPMSQKEKAASQVPVVEVTTKNSLQLRQPGVGDQDTNPLRTFLFDHCYGDALSTGKDDPVQEALFGDIGRDIVVNAFGGFNCSVFAYGQTGSGKTYTMVGDKSERGKGLIPRICEALFDAIDKARAKDSTSSDDPHKTIYSVHERVKDLLDEVKAPMHGLMSPTADSSSRPLKIREHPVHGPFVEGLITRPVGSYAETSKICLVDLAGSERSDTSGTSGDRLKEASMINKSLFTLGRVISSLGAKERIPYRDSTLTWLLKESLGGNAKTTMLAMVSPASANYDETLSTLRYAESAKKIINRAVVNEDENDAIIRQLRNQIEDLKGQLMGSQRRRSSETSAGLVKSLLEREEMLGQLQRDVKRHEKCLQLPSGDPSLINLQEDLLDNEPLAYVLEPGMTVLGADPTATFQEPGNSTTDHLHRRSSFLGDVILQQADNQAVHPVHLTHDADTLLPVHVKILNDKGFITLEP</sequence>
<protein>
    <recommendedName>
        <fullName evidence="4">Kinesin-like protein</fullName>
    </recommendedName>
</protein>
<keyword evidence="4" id="KW-0493">Microtubule</keyword>
<dbReference type="GO" id="GO:0007018">
    <property type="term" value="P:microtubule-based movement"/>
    <property type="evidence" value="ECO:0007669"/>
    <property type="project" value="InterPro"/>
</dbReference>
<dbReference type="InterPro" id="IPR002110">
    <property type="entry name" value="Ankyrin_rpt"/>
</dbReference>
<dbReference type="PRINTS" id="PR00380">
    <property type="entry name" value="KINESINHEAVY"/>
</dbReference>
<keyword evidence="1 3" id="KW-0547">Nucleotide-binding</keyword>
<evidence type="ECO:0000256" key="2">
    <source>
        <dbReference type="ARBA" id="ARBA00022840"/>
    </source>
</evidence>
<keyword evidence="5" id="KW-0175">Coiled coil</keyword>
<organism evidence="7 8">
    <name type="scientific">Aphanomyces astaci</name>
    <name type="common">Crayfish plague agent</name>
    <dbReference type="NCBI Taxonomy" id="112090"/>
    <lineage>
        <taxon>Eukaryota</taxon>
        <taxon>Sar</taxon>
        <taxon>Stramenopiles</taxon>
        <taxon>Oomycota</taxon>
        <taxon>Saprolegniomycetes</taxon>
        <taxon>Saprolegniales</taxon>
        <taxon>Verrucalvaceae</taxon>
        <taxon>Aphanomyces</taxon>
    </lineage>
</organism>
<dbReference type="InterPro" id="IPR036770">
    <property type="entry name" value="Ankyrin_rpt-contain_sf"/>
</dbReference>
<dbReference type="GO" id="GO:0005524">
    <property type="term" value="F:ATP binding"/>
    <property type="evidence" value="ECO:0007669"/>
    <property type="project" value="UniProtKB-UniRule"/>
</dbReference>
<evidence type="ECO:0000259" key="6">
    <source>
        <dbReference type="PROSITE" id="PS50067"/>
    </source>
</evidence>
<dbReference type="SUPFAM" id="SSF52540">
    <property type="entry name" value="P-loop containing nucleoside triphosphate hydrolases"/>
    <property type="match status" value="1"/>
</dbReference>
<reference evidence="7 8" key="1">
    <citation type="submission" date="2018-08" db="EMBL/GenBank/DDBJ databases">
        <title>Aphanomyces genome sequencing and annotation.</title>
        <authorList>
            <person name="Minardi D."/>
            <person name="Oidtmann B."/>
            <person name="Van Der Giezen M."/>
            <person name="Studholme D.J."/>
        </authorList>
    </citation>
    <scope>NUCLEOTIDE SEQUENCE [LARGE SCALE GENOMIC DNA]</scope>
    <source>
        <strain evidence="7 8">Kv</strain>
    </source>
</reference>
<dbReference type="PROSITE" id="PS00411">
    <property type="entry name" value="KINESIN_MOTOR_1"/>
    <property type="match status" value="1"/>
</dbReference>
<dbReference type="PANTHER" id="PTHR46586:SF3">
    <property type="entry name" value="ANKYRIN REPEAT-CONTAINING PROTEIN"/>
    <property type="match status" value="1"/>
</dbReference>
<dbReference type="InterPro" id="IPR027417">
    <property type="entry name" value="P-loop_NTPase"/>
</dbReference>
<gene>
    <name evidence="7" type="ORF">DYB36_000643</name>
</gene>
<dbReference type="EMBL" id="QUSZ01004792">
    <property type="protein sequence ID" value="RHY12747.1"/>
    <property type="molecule type" value="Genomic_DNA"/>
</dbReference>
<dbReference type="SUPFAM" id="SSF140860">
    <property type="entry name" value="Pseudo ankyrin repeat-like"/>
    <property type="match status" value="1"/>
</dbReference>
<dbReference type="InterPro" id="IPR019821">
    <property type="entry name" value="Kinesin_motor_CS"/>
</dbReference>
<evidence type="ECO:0000256" key="3">
    <source>
        <dbReference type="PROSITE-ProRule" id="PRU00283"/>
    </source>
</evidence>
<dbReference type="InterPro" id="IPR031852">
    <property type="entry name" value="Vik1/Cik1_MT-bd"/>
</dbReference>
<comment type="caution">
    <text evidence="7">The sequence shown here is derived from an EMBL/GenBank/DDBJ whole genome shotgun (WGS) entry which is preliminary data.</text>
</comment>
<dbReference type="Pfam" id="PF16796">
    <property type="entry name" value="Microtub_bd"/>
    <property type="match status" value="1"/>
</dbReference>
<dbReference type="GO" id="GO:0008017">
    <property type="term" value="F:microtubule binding"/>
    <property type="evidence" value="ECO:0007669"/>
    <property type="project" value="InterPro"/>
</dbReference>
<dbReference type="Proteomes" id="UP000265427">
    <property type="component" value="Unassembled WGS sequence"/>
</dbReference>
<accession>A0A397B518</accession>
<dbReference type="InterPro" id="IPR001752">
    <property type="entry name" value="Kinesin_motor_dom"/>
</dbReference>
<dbReference type="GO" id="GO:0003777">
    <property type="term" value="F:microtubule motor activity"/>
    <property type="evidence" value="ECO:0007669"/>
    <property type="project" value="InterPro"/>
</dbReference>
<name>A0A397B518_APHAT</name>
<dbReference type="AlphaFoldDB" id="A0A397B518"/>
<evidence type="ECO:0000256" key="1">
    <source>
        <dbReference type="ARBA" id="ARBA00022741"/>
    </source>
</evidence>
<evidence type="ECO:0000256" key="4">
    <source>
        <dbReference type="RuleBase" id="RU000394"/>
    </source>
</evidence>
<dbReference type="GO" id="GO:0005874">
    <property type="term" value="C:microtubule"/>
    <property type="evidence" value="ECO:0007669"/>
    <property type="project" value="UniProtKB-KW"/>
</dbReference>
<dbReference type="SUPFAM" id="SSF48403">
    <property type="entry name" value="Ankyrin repeat"/>
    <property type="match status" value="1"/>
</dbReference>
<dbReference type="VEuPathDB" id="FungiDB:H257_12504"/>
<feature type="coiled-coil region" evidence="5">
    <location>
        <begin position="780"/>
        <end position="807"/>
    </location>
</feature>
<dbReference type="Pfam" id="PF12796">
    <property type="entry name" value="Ank_2"/>
    <property type="match status" value="2"/>
</dbReference>
<feature type="binding site" evidence="3">
    <location>
        <begin position="562"/>
        <end position="569"/>
    </location>
    <ligand>
        <name>ATP</name>
        <dbReference type="ChEBI" id="CHEBI:30616"/>
    </ligand>
</feature>
<evidence type="ECO:0000256" key="5">
    <source>
        <dbReference type="SAM" id="Coils"/>
    </source>
</evidence>
<comment type="similarity">
    <text evidence="3 4">Belongs to the TRAFAC class myosin-kinesin ATPase superfamily. Kinesin family.</text>
</comment>
<dbReference type="Pfam" id="PF00225">
    <property type="entry name" value="Kinesin"/>
    <property type="match status" value="1"/>
</dbReference>
<proteinExistence type="inferred from homology"/>
<dbReference type="PANTHER" id="PTHR46586">
    <property type="entry name" value="ANKYRIN REPEAT-CONTAINING PROTEIN"/>
    <property type="match status" value="1"/>
</dbReference>
<dbReference type="InterPro" id="IPR052050">
    <property type="entry name" value="SecEffector_AnkRepeat"/>
</dbReference>
<dbReference type="SMART" id="SM00129">
    <property type="entry name" value="KISc"/>
    <property type="match status" value="1"/>
</dbReference>